<accession>A0A7W7U1U9</accession>
<name>A0A7W7U1U9_9ACTN</name>
<evidence type="ECO:0000256" key="3">
    <source>
        <dbReference type="ARBA" id="ARBA00023186"/>
    </source>
</evidence>
<dbReference type="GO" id="GO:0005524">
    <property type="term" value="F:ATP binding"/>
    <property type="evidence" value="ECO:0007669"/>
    <property type="project" value="UniProtKB-KW"/>
</dbReference>
<dbReference type="Proteomes" id="UP000582643">
    <property type="component" value="Unassembled WGS sequence"/>
</dbReference>
<protein>
    <submittedName>
        <fullName evidence="4">Actin-like ATPase involved in cell morphogenesis</fullName>
    </submittedName>
</protein>
<dbReference type="Pfam" id="PF00012">
    <property type="entry name" value="HSP70"/>
    <property type="match status" value="1"/>
</dbReference>
<comment type="caution">
    <text evidence="4">The sequence shown here is derived from an EMBL/GenBank/DDBJ whole genome shotgun (WGS) entry which is preliminary data.</text>
</comment>
<keyword evidence="2" id="KW-0067">ATP-binding</keyword>
<organism evidence="4 5">
    <name type="scientific">Streptomyces nymphaeiformis</name>
    <dbReference type="NCBI Taxonomy" id="2663842"/>
    <lineage>
        <taxon>Bacteria</taxon>
        <taxon>Bacillati</taxon>
        <taxon>Actinomycetota</taxon>
        <taxon>Actinomycetes</taxon>
        <taxon>Kitasatosporales</taxon>
        <taxon>Streptomycetaceae</taxon>
        <taxon>Streptomyces</taxon>
    </lineage>
</organism>
<dbReference type="InterPro" id="IPR043129">
    <property type="entry name" value="ATPase_NBD"/>
</dbReference>
<evidence type="ECO:0000313" key="5">
    <source>
        <dbReference type="Proteomes" id="UP000582643"/>
    </source>
</evidence>
<proteinExistence type="predicted"/>
<gene>
    <name evidence="4" type="ORF">GGE06_004348</name>
</gene>
<dbReference type="CDD" id="cd10229">
    <property type="entry name" value="ASKHA_NBD_HSP70_HSPA12"/>
    <property type="match status" value="1"/>
</dbReference>
<keyword evidence="5" id="KW-1185">Reference proteome</keyword>
<dbReference type="SUPFAM" id="SSF53067">
    <property type="entry name" value="Actin-like ATPase domain"/>
    <property type="match status" value="2"/>
</dbReference>
<keyword evidence="3" id="KW-0143">Chaperone</keyword>
<reference evidence="4 5" key="1">
    <citation type="submission" date="2020-08" db="EMBL/GenBank/DDBJ databases">
        <title>Genomic Encyclopedia of Type Strains, Phase III (KMG-III): the genomes of soil and plant-associated and newly described type strains.</title>
        <authorList>
            <person name="Whitman W."/>
        </authorList>
    </citation>
    <scope>NUCLEOTIDE SEQUENCE [LARGE SCALE GENOMIC DNA]</scope>
    <source>
        <strain evidence="4 5">SFB5A</strain>
    </source>
</reference>
<dbReference type="Gene3D" id="3.90.640.10">
    <property type="entry name" value="Actin, Chain A, domain 4"/>
    <property type="match status" value="1"/>
</dbReference>
<dbReference type="RefSeq" id="WP_184931480.1">
    <property type="nucleotide sequence ID" value="NZ_JACHJY010000006.1"/>
</dbReference>
<dbReference type="EMBL" id="JACHJY010000006">
    <property type="protein sequence ID" value="MBB4983406.1"/>
    <property type="molecule type" value="Genomic_DNA"/>
</dbReference>
<dbReference type="PANTHER" id="PTHR14187:SF5">
    <property type="entry name" value="HEAT SHOCK 70 KDA PROTEIN 12A"/>
    <property type="match status" value="1"/>
</dbReference>
<dbReference type="AlphaFoldDB" id="A0A7W7U1U9"/>
<dbReference type="GO" id="GO:0140662">
    <property type="term" value="F:ATP-dependent protein folding chaperone"/>
    <property type="evidence" value="ECO:0007669"/>
    <property type="project" value="InterPro"/>
</dbReference>
<evidence type="ECO:0000256" key="1">
    <source>
        <dbReference type="ARBA" id="ARBA00022741"/>
    </source>
</evidence>
<dbReference type="Gene3D" id="3.30.420.40">
    <property type="match status" value="2"/>
</dbReference>
<keyword evidence="1" id="KW-0547">Nucleotide-binding</keyword>
<evidence type="ECO:0000256" key="2">
    <source>
        <dbReference type="ARBA" id="ARBA00022840"/>
    </source>
</evidence>
<dbReference type="InterPro" id="IPR013126">
    <property type="entry name" value="Hsp_70_fam"/>
</dbReference>
<sequence>MKKQKVAVAIDFGTHGTGYAWALIDDDKRQVHPYMRWKDQPAPTAKNLTALLLDSEGDVLAWGYEARRRFNSRSAGPDVRYLKAFKMSLAPASTEGMEVGELTATSLSADEAKNLVTLYLKQIFRLAVEEVAASGFTEEEIRWCLTVPAIWGDYEKQLMREAAVAAGLPDDPKRLLLAYEPEVAAHHARVSGARTAQFTGKRPSLMSVGSRFLVADCGGGTVDITAYRAVSGNKLEEIGRECGGKFGSEYVNQAFLEKVLVPRFGSYDAIDRINDQQPAALLGIIEKWEEAKLHFSAEHDDEIIISIPVSIDRCLDEESRKSLAELQDGVTDEIVITAKEAQELFEEVVPGILSLVDKQLGEMRSQRRNAPGKELVVLVGGFGNSPYLRQRLQQHLEGRADLLVPPDPQAAVLFGAVHYACSPQIRARRARMTYGIASTTRFRPGVDPEEYRYEGPDYPLCRNRFSVYVRGGESIPVGNWVTRGQWPIWPDQDAMSLVVYAAREGYPQYVTDKGSQKIGSLRVDLSSVMHLPLSRRKVQVSLQFGETEIQVTAVLQESGEKVEAVLDFEPLS</sequence>
<dbReference type="PANTHER" id="PTHR14187">
    <property type="entry name" value="ALPHA KINASE/ELONGATION FACTOR 2 KINASE"/>
    <property type="match status" value="1"/>
</dbReference>
<evidence type="ECO:0000313" key="4">
    <source>
        <dbReference type="EMBL" id="MBB4983406.1"/>
    </source>
</evidence>